<dbReference type="Proteomes" id="UP000011087">
    <property type="component" value="Unassembled WGS sequence"/>
</dbReference>
<dbReference type="AlphaFoldDB" id="L1JMK7"/>
<sequence length="251" mass="28222">MQEENRFLSEPVGWPAWMEGTWKVRDEEEGQIGEQAPVIRQEKFIKSRGRGGNERVIEAKDENFKDDLQVRHNLPVVASLYDPLKDPTRVVLQLSSEEKGRMCMAVGAVVGRCERREIFLLAQEAAGEGDAFICSETYRSLDVRKQTVKVREFEVIRELRRLEDGSVRGTKSVILYSDPDPVDDPIALARSLGSLRVWSAMTKVSLCSAGMAPLTAWQGKVPRGSVGLDMTERQRARAVTSYVMSYEREGG</sequence>
<dbReference type="GeneID" id="17306345"/>
<dbReference type="PaxDb" id="55529-EKX49687"/>
<proteinExistence type="predicted"/>
<evidence type="ECO:0000313" key="3">
    <source>
        <dbReference type="Proteomes" id="UP000011087"/>
    </source>
</evidence>
<dbReference type="HOGENOM" id="CLU_1108808_0_0_1"/>
<protein>
    <submittedName>
        <fullName evidence="1 2">Uncharacterized protein</fullName>
    </submittedName>
</protein>
<reference evidence="3" key="2">
    <citation type="submission" date="2012-11" db="EMBL/GenBank/DDBJ databases">
        <authorList>
            <person name="Kuo A."/>
            <person name="Curtis B.A."/>
            <person name="Tanifuji G."/>
            <person name="Burki F."/>
            <person name="Gruber A."/>
            <person name="Irimia M."/>
            <person name="Maruyama S."/>
            <person name="Arias M.C."/>
            <person name="Ball S.G."/>
            <person name="Gile G.H."/>
            <person name="Hirakawa Y."/>
            <person name="Hopkins J.F."/>
            <person name="Rensing S.A."/>
            <person name="Schmutz J."/>
            <person name="Symeonidi A."/>
            <person name="Elias M."/>
            <person name="Eveleigh R.J."/>
            <person name="Herman E.K."/>
            <person name="Klute M.J."/>
            <person name="Nakayama T."/>
            <person name="Obornik M."/>
            <person name="Reyes-Prieto A."/>
            <person name="Armbrust E.V."/>
            <person name="Aves S.J."/>
            <person name="Beiko R.G."/>
            <person name="Coutinho P."/>
            <person name="Dacks J.B."/>
            <person name="Durnford D.G."/>
            <person name="Fast N.M."/>
            <person name="Green B.R."/>
            <person name="Grisdale C."/>
            <person name="Hempe F."/>
            <person name="Henrissat B."/>
            <person name="Hoppner M.P."/>
            <person name="Ishida K.-I."/>
            <person name="Kim E."/>
            <person name="Koreny L."/>
            <person name="Kroth P.G."/>
            <person name="Liu Y."/>
            <person name="Malik S.-B."/>
            <person name="Maier U.G."/>
            <person name="McRose D."/>
            <person name="Mock T."/>
            <person name="Neilson J.A."/>
            <person name="Onodera N.T."/>
            <person name="Poole A.M."/>
            <person name="Pritham E.J."/>
            <person name="Richards T.A."/>
            <person name="Rocap G."/>
            <person name="Roy S.W."/>
            <person name="Sarai C."/>
            <person name="Schaack S."/>
            <person name="Shirato S."/>
            <person name="Slamovits C.H."/>
            <person name="Spencer D.F."/>
            <person name="Suzuki S."/>
            <person name="Worden A.Z."/>
            <person name="Zauner S."/>
            <person name="Barry K."/>
            <person name="Bell C."/>
            <person name="Bharti A.K."/>
            <person name="Crow J.A."/>
            <person name="Grimwood J."/>
            <person name="Kramer R."/>
            <person name="Lindquist E."/>
            <person name="Lucas S."/>
            <person name="Salamov A."/>
            <person name="McFadden G.I."/>
            <person name="Lane C.E."/>
            <person name="Keeling P.J."/>
            <person name="Gray M.W."/>
            <person name="Grigoriev I.V."/>
            <person name="Archibald J.M."/>
        </authorList>
    </citation>
    <scope>NUCLEOTIDE SEQUENCE</scope>
    <source>
        <strain evidence="3">CCMP2712</strain>
    </source>
</reference>
<organism evidence="1">
    <name type="scientific">Guillardia theta (strain CCMP2712)</name>
    <name type="common">Cryptophyte</name>
    <dbReference type="NCBI Taxonomy" id="905079"/>
    <lineage>
        <taxon>Eukaryota</taxon>
        <taxon>Cryptophyceae</taxon>
        <taxon>Pyrenomonadales</taxon>
        <taxon>Geminigeraceae</taxon>
        <taxon>Guillardia</taxon>
    </lineage>
</organism>
<keyword evidence="3" id="KW-1185">Reference proteome</keyword>
<evidence type="ECO:0000313" key="1">
    <source>
        <dbReference type="EMBL" id="EKX49687.1"/>
    </source>
</evidence>
<accession>L1JMK7</accession>
<reference evidence="1 3" key="1">
    <citation type="journal article" date="2012" name="Nature">
        <title>Algal genomes reveal evolutionary mosaicism and the fate of nucleomorphs.</title>
        <authorList>
            <consortium name="DOE Joint Genome Institute"/>
            <person name="Curtis B.A."/>
            <person name="Tanifuji G."/>
            <person name="Burki F."/>
            <person name="Gruber A."/>
            <person name="Irimia M."/>
            <person name="Maruyama S."/>
            <person name="Arias M.C."/>
            <person name="Ball S.G."/>
            <person name="Gile G.H."/>
            <person name="Hirakawa Y."/>
            <person name="Hopkins J.F."/>
            <person name="Kuo A."/>
            <person name="Rensing S.A."/>
            <person name="Schmutz J."/>
            <person name="Symeonidi A."/>
            <person name="Elias M."/>
            <person name="Eveleigh R.J."/>
            <person name="Herman E.K."/>
            <person name="Klute M.J."/>
            <person name="Nakayama T."/>
            <person name="Obornik M."/>
            <person name="Reyes-Prieto A."/>
            <person name="Armbrust E.V."/>
            <person name="Aves S.J."/>
            <person name="Beiko R.G."/>
            <person name="Coutinho P."/>
            <person name="Dacks J.B."/>
            <person name="Durnford D.G."/>
            <person name="Fast N.M."/>
            <person name="Green B.R."/>
            <person name="Grisdale C.J."/>
            <person name="Hempel F."/>
            <person name="Henrissat B."/>
            <person name="Hoppner M.P."/>
            <person name="Ishida K."/>
            <person name="Kim E."/>
            <person name="Koreny L."/>
            <person name="Kroth P.G."/>
            <person name="Liu Y."/>
            <person name="Malik S.B."/>
            <person name="Maier U.G."/>
            <person name="McRose D."/>
            <person name="Mock T."/>
            <person name="Neilson J.A."/>
            <person name="Onodera N.T."/>
            <person name="Poole A.M."/>
            <person name="Pritham E.J."/>
            <person name="Richards T.A."/>
            <person name="Rocap G."/>
            <person name="Roy S.W."/>
            <person name="Sarai C."/>
            <person name="Schaack S."/>
            <person name="Shirato S."/>
            <person name="Slamovits C.H."/>
            <person name="Spencer D.F."/>
            <person name="Suzuki S."/>
            <person name="Worden A.Z."/>
            <person name="Zauner S."/>
            <person name="Barry K."/>
            <person name="Bell C."/>
            <person name="Bharti A.K."/>
            <person name="Crow J.A."/>
            <person name="Grimwood J."/>
            <person name="Kramer R."/>
            <person name="Lindquist E."/>
            <person name="Lucas S."/>
            <person name="Salamov A."/>
            <person name="McFadden G.I."/>
            <person name="Lane C.E."/>
            <person name="Keeling P.J."/>
            <person name="Gray M.W."/>
            <person name="Grigoriev I.V."/>
            <person name="Archibald J.M."/>
        </authorList>
    </citation>
    <scope>NUCLEOTIDE SEQUENCE</scope>
    <source>
        <strain evidence="1 3">CCMP2712</strain>
    </source>
</reference>
<dbReference type="EnsemblProtists" id="EKX49687">
    <property type="protein sequence ID" value="EKX49687"/>
    <property type="gene ID" value="GUITHDRAFT_104651"/>
</dbReference>
<evidence type="ECO:0000313" key="2">
    <source>
        <dbReference type="EnsemblProtists" id="EKX49687"/>
    </source>
</evidence>
<reference evidence="2" key="3">
    <citation type="submission" date="2015-06" db="UniProtKB">
        <authorList>
            <consortium name="EnsemblProtists"/>
        </authorList>
    </citation>
    <scope>IDENTIFICATION</scope>
</reference>
<dbReference type="KEGG" id="gtt:GUITHDRAFT_104651"/>
<dbReference type="EMBL" id="JH992981">
    <property type="protein sequence ID" value="EKX49687.1"/>
    <property type="molecule type" value="Genomic_DNA"/>
</dbReference>
<dbReference type="RefSeq" id="XP_005836667.1">
    <property type="nucleotide sequence ID" value="XM_005836610.1"/>
</dbReference>
<name>L1JMK7_GUITC</name>
<gene>
    <name evidence="1" type="ORF">GUITHDRAFT_104651</name>
</gene>